<keyword evidence="2" id="KW-1185">Reference proteome</keyword>
<evidence type="ECO:0008006" key="3">
    <source>
        <dbReference type="Google" id="ProtNLM"/>
    </source>
</evidence>
<dbReference type="SUPFAM" id="SSF81383">
    <property type="entry name" value="F-box domain"/>
    <property type="match status" value="1"/>
</dbReference>
<dbReference type="RefSeq" id="XP_043167077.1">
    <property type="nucleotide sequence ID" value="XM_043311142.1"/>
</dbReference>
<name>A0A8J2HYM3_9PLEO</name>
<proteinExistence type="predicted"/>
<dbReference type="InterPro" id="IPR036047">
    <property type="entry name" value="F-box-like_dom_sf"/>
</dbReference>
<protein>
    <recommendedName>
        <fullName evidence="3">F-box domain-containing protein</fullName>
    </recommendedName>
</protein>
<comment type="caution">
    <text evidence="1">The sequence shown here is derived from an EMBL/GenBank/DDBJ whole genome shotgun (WGS) entry which is preliminary data.</text>
</comment>
<accession>A0A8J2HYM3</accession>
<reference evidence="1" key="1">
    <citation type="submission" date="2021-05" db="EMBL/GenBank/DDBJ databases">
        <authorList>
            <person name="Stam R."/>
        </authorList>
    </citation>
    <scope>NUCLEOTIDE SEQUENCE</scope>
    <source>
        <strain evidence="1">CS162</strain>
    </source>
</reference>
<dbReference type="GeneID" id="67015101"/>
<dbReference type="EMBL" id="CAJRGZ010000016">
    <property type="protein sequence ID" value="CAG5154256.1"/>
    <property type="molecule type" value="Genomic_DNA"/>
</dbReference>
<evidence type="ECO:0000313" key="1">
    <source>
        <dbReference type="EMBL" id="CAG5154256.1"/>
    </source>
</evidence>
<evidence type="ECO:0000313" key="2">
    <source>
        <dbReference type="Proteomes" id="UP000676310"/>
    </source>
</evidence>
<dbReference type="Proteomes" id="UP000676310">
    <property type="component" value="Unassembled WGS sequence"/>
</dbReference>
<gene>
    <name evidence="1" type="ORF">ALTATR162_LOCUS3534</name>
</gene>
<sequence length="319" mass="37073">MADTSVPHLPAELWAHILQNVDDPFTIWVTCRKVSRAWRKEGERIFRATYLPILRVEWYKVAYGRVGSSVLATTDEHSIDPESSTRSLILQLSHSDTSDNLTSTEWLREAQWILNYDDYRLWVKDTPHAKLGQAIWFETGDGRYIFVGSLETRKLNYYPPTGELEDLPRRRITCDWKVLMDALFAEEMYVRRKHPGPSFYELGEQGVSEILQAVATKIADSESSEKGSNGRTKSIADERNIYQHRVKNFLQTHLRRTEEFRPLYAAAFQERLRRAFSSAGVDLYTHHSFTGICDLNQQLDYNIEKTGCLLMMESRLERL</sequence>
<dbReference type="AlphaFoldDB" id="A0A8J2HYM3"/>
<dbReference type="OrthoDB" id="3693535at2759"/>
<organism evidence="1 2">
    <name type="scientific">Alternaria atra</name>
    <dbReference type="NCBI Taxonomy" id="119953"/>
    <lineage>
        <taxon>Eukaryota</taxon>
        <taxon>Fungi</taxon>
        <taxon>Dikarya</taxon>
        <taxon>Ascomycota</taxon>
        <taxon>Pezizomycotina</taxon>
        <taxon>Dothideomycetes</taxon>
        <taxon>Pleosporomycetidae</taxon>
        <taxon>Pleosporales</taxon>
        <taxon>Pleosporineae</taxon>
        <taxon>Pleosporaceae</taxon>
        <taxon>Alternaria</taxon>
        <taxon>Alternaria sect. Ulocladioides</taxon>
    </lineage>
</organism>